<dbReference type="InterPro" id="IPR001123">
    <property type="entry name" value="LeuE-type"/>
</dbReference>
<dbReference type="Proteomes" id="UP000681075">
    <property type="component" value="Unassembled WGS sequence"/>
</dbReference>
<dbReference type="GO" id="GO:0033228">
    <property type="term" value="P:cysteine export across plasma membrane"/>
    <property type="evidence" value="ECO:0007669"/>
    <property type="project" value="TreeGrafter"/>
</dbReference>
<evidence type="ECO:0000313" key="8">
    <source>
        <dbReference type="Proteomes" id="UP000681075"/>
    </source>
</evidence>
<dbReference type="EMBL" id="BOPV01000001">
    <property type="protein sequence ID" value="GIL38205.1"/>
    <property type="molecule type" value="Genomic_DNA"/>
</dbReference>
<sequence length="191" mass="20575">MPSMLIWLALAGVLLTPGPTNTLLVVGGASRGFWRALIFSLAEISGYLISISVLNLALGPIIAANAELAWVVRGVACVYLCYLAWRLWTYETRVEQNLQVVEFRHVFVTTLLNPKGLIFALTMVPPGELPMFLAVFAATVLPIASFWIATGAVLGRKAGANAGAAPRWFHRGSAVVLGCFATLLVLLPLLR</sequence>
<evidence type="ECO:0000256" key="3">
    <source>
        <dbReference type="ARBA" id="ARBA00022692"/>
    </source>
</evidence>
<protein>
    <recommendedName>
        <fullName evidence="9">Threonine transporter RhtB</fullName>
    </recommendedName>
</protein>
<dbReference type="Pfam" id="PF01810">
    <property type="entry name" value="LysE"/>
    <property type="match status" value="1"/>
</dbReference>
<accession>A0A8S8XA57</accession>
<reference evidence="7" key="1">
    <citation type="submission" date="2021-02" db="EMBL/GenBank/DDBJ databases">
        <title>Genome sequence of Rhodospirillales sp. strain TMPK1 isolated from soil.</title>
        <authorList>
            <person name="Nakai R."/>
            <person name="Kusada H."/>
            <person name="Tamaki H."/>
        </authorList>
    </citation>
    <scope>NUCLEOTIDE SEQUENCE</scope>
    <source>
        <strain evidence="7">TMPK1</strain>
    </source>
</reference>
<dbReference type="PANTHER" id="PTHR30086">
    <property type="entry name" value="ARGININE EXPORTER PROTEIN ARGO"/>
    <property type="match status" value="1"/>
</dbReference>
<feature type="transmembrane region" description="Helical" evidence="6">
    <location>
        <begin position="168"/>
        <end position="190"/>
    </location>
</feature>
<keyword evidence="2" id="KW-1003">Cell membrane</keyword>
<proteinExistence type="predicted"/>
<dbReference type="GO" id="GO:0015171">
    <property type="term" value="F:amino acid transmembrane transporter activity"/>
    <property type="evidence" value="ECO:0007669"/>
    <property type="project" value="TreeGrafter"/>
</dbReference>
<keyword evidence="8" id="KW-1185">Reference proteome</keyword>
<feature type="transmembrane region" description="Helical" evidence="6">
    <location>
        <begin position="70"/>
        <end position="88"/>
    </location>
</feature>
<keyword evidence="5 6" id="KW-0472">Membrane</keyword>
<gene>
    <name evidence="7" type="ORF">TMPK1_04420</name>
</gene>
<name>A0A8S8XA57_9PROT</name>
<organism evidence="7 8">
    <name type="scientific">Roseiterribacter gracilis</name>
    <dbReference type="NCBI Taxonomy" id="2812848"/>
    <lineage>
        <taxon>Bacteria</taxon>
        <taxon>Pseudomonadati</taxon>
        <taxon>Pseudomonadota</taxon>
        <taxon>Alphaproteobacteria</taxon>
        <taxon>Rhodospirillales</taxon>
        <taxon>Roseiterribacteraceae</taxon>
        <taxon>Roseiterribacter</taxon>
    </lineage>
</organism>
<evidence type="ECO:0000256" key="5">
    <source>
        <dbReference type="ARBA" id="ARBA00023136"/>
    </source>
</evidence>
<feature type="transmembrane region" description="Helical" evidence="6">
    <location>
        <begin position="32"/>
        <end position="58"/>
    </location>
</feature>
<evidence type="ECO:0000256" key="2">
    <source>
        <dbReference type="ARBA" id="ARBA00022475"/>
    </source>
</evidence>
<evidence type="ECO:0000313" key="7">
    <source>
        <dbReference type="EMBL" id="GIL38205.1"/>
    </source>
</evidence>
<dbReference type="GO" id="GO:0005886">
    <property type="term" value="C:plasma membrane"/>
    <property type="evidence" value="ECO:0007669"/>
    <property type="project" value="UniProtKB-SubCell"/>
</dbReference>
<feature type="transmembrane region" description="Helical" evidence="6">
    <location>
        <begin position="131"/>
        <end position="156"/>
    </location>
</feature>
<evidence type="ECO:0000256" key="1">
    <source>
        <dbReference type="ARBA" id="ARBA00004651"/>
    </source>
</evidence>
<dbReference type="AlphaFoldDB" id="A0A8S8XA57"/>
<evidence type="ECO:0008006" key="9">
    <source>
        <dbReference type="Google" id="ProtNLM"/>
    </source>
</evidence>
<evidence type="ECO:0000256" key="6">
    <source>
        <dbReference type="SAM" id="Phobius"/>
    </source>
</evidence>
<dbReference type="RefSeq" id="WP_420241172.1">
    <property type="nucleotide sequence ID" value="NZ_BOPV01000001.1"/>
</dbReference>
<evidence type="ECO:0000256" key="4">
    <source>
        <dbReference type="ARBA" id="ARBA00022989"/>
    </source>
</evidence>
<dbReference type="PANTHER" id="PTHR30086:SF20">
    <property type="entry name" value="ARGININE EXPORTER PROTEIN ARGO-RELATED"/>
    <property type="match status" value="1"/>
</dbReference>
<comment type="subcellular location">
    <subcellularLocation>
        <location evidence="1">Cell membrane</location>
        <topology evidence="1">Multi-pass membrane protein</topology>
    </subcellularLocation>
</comment>
<keyword evidence="3 6" id="KW-0812">Transmembrane</keyword>
<keyword evidence="4 6" id="KW-1133">Transmembrane helix</keyword>
<comment type="caution">
    <text evidence="7">The sequence shown here is derived from an EMBL/GenBank/DDBJ whole genome shotgun (WGS) entry which is preliminary data.</text>
</comment>